<dbReference type="PANTHER" id="PTHR37534:SF46">
    <property type="entry name" value="ZN(II)2CYS6 TRANSCRIPTION FACTOR (EUROFUNG)"/>
    <property type="match status" value="1"/>
</dbReference>
<dbReference type="Proteomes" id="UP000007304">
    <property type="component" value="Unassembled WGS sequence"/>
</dbReference>
<dbReference type="AlphaFoldDB" id="H6BZ26"/>
<dbReference type="GO" id="GO:0008270">
    <property type="term" value="F:zinc ion binding"/>
    <property type="evidence" value="ECO:0007669"/>
    <property type="project" value="InterPro"/>
</dbReference>
<dbReference type="GO" id="GO:0003677">
    <property type="term" value="F:DNA binding"/>
    <property type="evidence" value="ECO:0007669"/>
    <property type="project" value="UniProtKB-KW"/>
</dbReference>
<dbReference type="eggNOG" id="ENOG502QQBG">
    <property type="taxonomic scope" value="Eukaryota"/>
</dbReference>
<dbReference type="PROSITE" id="PS00463">
    <property type="entry name" value="ZN2_CY6_FUNGAL_1"/>
    <property type="match status" value="1"/>
</dbReference>
<gene>
    <name evidence="8" type="ORF">HMPREF1120_04953</name>
</gene>
<dbReference type="GO" id="GO:0000981">
    <property type="term" value="F:DNA-binding transcription factor activity, RNA polymerase II-specific"/>
    <property type="evidence" value="ECO:0007669"/>
    <property type="project" value="InterPro"/>
</dbReference>
<keyword evidence="5" id="KW-0539">Nucleus</keyword>
<dbReference type="VEuPathDB" id="FungiDB:HMPREF1120_04953"/>
<sequence length="696" mass="77370">MRARTQARSSPDSTTSKQRNSKRRTKTFTGCWTCRERRVKCDEKRPVCHRCTRSGVRCRGYAAHFTWINWDAPNERVMADPGQRGERLSKERHVGVMVYPPSCDLHINLQRVEEYLIDLDQTPNSPCSRTQGPFSVFPARNPGTTDGFGSDASQPNFCTGYNDDESAGQSSTTPATLDDREVFSPSLASIVFQGQTGYLGADGTLPEPTKCWSRGSRSMSISGLGVATGTLKETDELASEAPTWSVADSRREIRVFDDRFDYMARGLSVSDESPDFAASPFQEVLPCSHQTQGLEANAPERTSSMVRHIDLLQAPAYQRKLIYHWVTYLSGNMIAVDRVNNPLRTRWMAMALDGLNCDKAQSNGSVALYHVVCSLSSQNLSMLHGGGHDRDHDDQWTWLSRQHDQHASHHMQTCLAKLDGSLKGDPALALAILTSAIKSTVSGCPGQWRVHLAGGLKYLSLLDPGLDRTILDDSIIQSYLFLAACSNMQVPHQTISFLNALPDQSYCLDVDLGIPKTLLKMLLTINALGSSGRRPSRRQIDLLELELSLSVPALLAADTLDPGSCRRLQHAANVYYFALLIHFRRVVRQVPPSEVQDLVDHALQHLPKTESADERDMGIISAWPTLIIGAECRTPAQQRLMLAWFHRQQRKGFANLGSVSRIVSKVWRECALSACGSAVSWQDIVERYEDLDVILV</sequence>
<proteinExistence type="predicted"/>
<accession>H6BZ26</accession>
<dbReference type="SMART" id="SM00066">
    <property type="entry name" value="GAL4"/>
    <property type="match status" value="1"/>
</dbReference>
<evidence type="ECO:0000256" key="5">
    <source>
        <dbReference type="ARBA" id="ARBA00023242"/>
    </source>
</evidence>
<dbReference type="CDD" id="cd00067">
    <property type="entry name" value="GAL4"/>
    <property type="match status" value="1"/>
</dbReference>
<dbReference type="InterPro" id="IPR001138">
    <property type="entry name" value="Zn2Cys6_DnaBD"/>
</dbReference>
<dbReference type="HOGENOM" id="CLU_009030_3_0_1"/>
<evidence type="ECO:0000256" key="4">
    <source>
        <dbReference type="ARBA" id="ARBA00023163"/>
    </source>
</evidence>
<organism evidence="8 9">
    <name type="scientific">Exophiala dermatitidis (strain ATCC 34100 / CBS 525.76 / NIH/UT8656)</name>
    <name type="common">Black yeast</name>
    <name type="synonym">Wangiella dermatitidis</name>
    <dbReference type="NCBI Taxonomy" id="858893"/>
    <lineage>
        <taxon>Eukaryota</taxon>
        <taxon>Fungi</taxon>
        <taxon>Dikarya</taxon>
        <taxon>Ascomycota</taxon>
        <taxon>Pezizomycotina</taxon>
        <taxon>Eurotiomycetes</taxon>
        <taxon>Chaetothyriomycetidae</taxon>
        <taxon>Chaetothyriales</taxon>
        <taxon>Herpotrichiellaceae</taxon>
        <taxon>Exophiala</taxon>
    </lineage>
</organism>
<dbReference type="GeneID" id="20309592"/>
<dbReference type="GO" id="GO:0005634">
    <property type="term" value="C:nucleus"/>
    <property type="evidence" value="ECO:0007669"/>
    <property type="project" value="UniProtKB-SubCell"/>
</dbReference>
<feature type="region of interest" description="Disordered" evidence="6">
    <location>
        <begin position="1"/>
        <end position="22"/>
    </location>
</feature>
<keyword evidence="9" id="KW-1185">Reference proteome</keyword>
<keyword evidence="3" id="KW-0238">DNA-binding</keyword>
<feature type="compositionally biased region" description="Polar residues" evidence="6">
    <location>
        <begin position="1"/>
        <end position="18"/>
    </location>
</feature>
<keyword evidence="4" id="KW-0804">Transcription</keyword>
<dbReference type="PROSITE" id="PS50048">
    <property type="entry name" value="ZN2_CY6_FUNGAL_2"/>
    <property type="match status" value="1"/>
</dbReference>
<keyword evidence="2" id="KW-0805">Transcription regulation</keyword>
<evidence type="ECO:0000256" key="6">
    <source>
        <dbReference type="SAM" id="MobiDB-lite"/>
    </source>
</evidence>
<protein>
    <submittedName>
        <fullName evidence="8">Arginine metabolism regulation protein II</fullName>
    </submittedName>
</protein>
<reference evidence="8" key="1">
    <citation type="submission" date="2011-07" db="EMBL/GenBank/DDBJ databases">
        <title>The Genome Sequence of Exophiala (Wangiella) dermatitidis NIH/UT8656.</title>
        <authorList>
            <consortium name="The Broad Institute Genome Sequencing Platform"/>
            <person name="Cuomo C."/>
            <person name="Wang Z."/>
            <person name="Hunicke-Smith S."/>
            <person name="Szanislo P.J."/>
            <person name="Earl A."/>
            <person name="Young S.K."/>
            <person name="Zeng Q."/>
            <person name="Gargeya S."/>
            <person name="Fitzgerald M."/>
            <person name="Haas B."/>
            <person name="Abouelleil A."/>
            <person name="Alvarado L."/>
            <person name="Arachchi H.M."/>
            <person name="Berlin A."/>
            <person name="Brown A."/>
            <person name="Chapman S.B."/>
            <person name="Chen Z."/>
            <person name="Dunbar C."/>
            <person name="Freedman E."/>
            <person name="Gearin G."/>
            <person name="Gellesch M."/>
            <person name="Goldberg J."/>
            <person name="Griggs A."/>
            <person name="Gujja S."/>
            <person name="Heiman D."/>
            <person name="Howarth C."/>
            <person name="Larson L."/>
            <person name="Lui A."/>
            <person name="MacDonald P.J.P."/>
            <person name="Montmayeur A."/>
            <person name="Murphy C."/>
            <person name="Neiman D."/>
            <person name="Pearson M."/>
            <person name="Priest M."/>
            <person name="Roberts A."/>
            <person name="Saif S."/>
            <person name="Shea T."/>
            <person name="Shenoy N."/>
            <person name="Sisk P."/>
            <person name="Stolte C."/>
            <person name="Sykes S."/>
            <person name="Wortman J."/>
            <person name="Nusbaum C."/>
            <person name="Birren B."/>
        </authorList>
    </citation>
    <scope>NUCLEOTIDE SEQUENCE</scope>
    <source>
        <strain evidence="8">NIH/UT8656</strain>
    </source>
</reference>
<dbReference type="SUPFAM" id="SSF57701">
    <property type="entry name" value="Zn2/Cys6 DNA-binding domain"/>
    <property type="match status" value="1"/>
</dbReference>
<evidence type="ECO:0000256" key="3">
    <source>
        <dbReference type="ARBA" id="ARBA00023125"/>
    </source>
</evidence>
<dbReference type="InterPro" id="IPR036864">
    <property type="entry name" value="Zn2-C6_fun-type_DNA-bd_sf"/>
</dbReference>
<dbReference type="RefSeq" id="XP_009157350.1">
    <property type="nucleotide sequence ID" value="XM_009159102.1"/>
</dbReference>
<dbReference type="InterPro" id="IPR021858">
    <property type="entry name" value="Fun_TF"/>
</dbReference>
<evidence type="ECO:0000256" key="1">
    <source>
        <dbReference type="ARBA" id="ARBA00004123"/>
    </source>
</evidence>
<dbReference type="Pfam" id="PF00172">
    <property type="entry name" value="Zn_clus"/>
    <property type="match status" value="1"/>
</dbReference>
<evidence type="ECO:0000259" key="7">
    <source>
        <dbReference type="PROSITE" id="PS50048"/>
    </source>
</evidence>
<evidence type="ECO:0000256" key="2">
    <source>
        <dbReference type="ARBA" id="ARBA00023015"/>
    </source>
</evidence>
<dbReference type="Gene3D" id="4.10.240.10">
    <property type="entry name" value="Zn(2)-C6 fungal-type DNA-binding domain"/>
    <property type="match status" value="1"/>
</dbReference>
<dbReference type="STRING" id="858893.H6BZ26"/>
<dbReference type="Pfam" id="PF11951">
    <property type="entry name" value="Fungal_trans_2"/>
    <property type="match status" value="1"/>
</dbReference>
<evidence type="ECO:0000313" key="9">
    <source>
        <dbReference type="Proteomes" id="UP000007304"/>
    </source>
</evidence>
<dbReference type="EMBL" id="JH226133">
    <property type="protein sequence ID" value="EHY56889.1"/>
    <property type="molecule type" value="Genomic_DNA"/>
</dbReference>
<dbReference type="PANTHER" id="PTHR37534">
    <property type="entry name" value="TRANSCRIPTIONAL ACTIVATOR PROTEIN UGA3"/>
    <property type="match status" value="1"/>
</dbReference>
<name>H6BZ26_EXODN</name>
<feature type="domain" description="Zn(2)-C6 fungal-type" evidence="7">
    <location>
        <begin position="30"/>
        <end position="58"/>
    </location>
</feature>
<dbReference type="InParanoid" id="H6BZ26"/>
<evidence type="ECO:0000313" key="8">
    <source>
        <dbReference type="EMBL" id="EHY56889.1"/>
    </source>
</evidence>
<comment type="subcellular location">
    <subcellularLocation>
        <location evidence="1">Nucleus</location>
    </subcellularLocation>
</comment>